<dbReference type="SFLD" id="SFLDS00019">
    <property type="entry name" value="Glutathione_Transferase_(cytos"/>
    <property type="match status" value="1"/>
</dbReference>
<dbReference type="InterPro" id="IPR034333">
    <property type="entry name" value="GST_Zeta_N"/>
</dbReference>
<dbReference type="EMBL" id="VOPY01000002">
    <property type="protein sequence ID" value="TXC68698.1"/>
    <property type="molecule type" value="Genomic_DNA"/>
</dbReference>
<dbReference type="EC" id="5.2.1.2" evidence="4"/>
<dbReference type="GO" id="GO:0016034">
    <property type="term" value="F:maleylacetoacetate isomerase activity"/>
    <property type="evidence" value="ECO:0007669"/>
    <property type="project" value="UniProtKB-EC"/>
</dbReference>
<dbReference type="AlphaFoldDB" id="A0A5C6UAI0"/>
<dbReference type="SFLD" id="SFLDG00358">
    <property type="entry name" value="Main_(cytGST)"/>
    <property type="match status" value="1"/>
</dbReference>
<dbReference type="NCBIfam" id="TIGR01262">
    <property type="entry name" value="maiA"/>
    <property type="match status" value="1"/>
</dbReference>
<dbReference type="InterPro" id="IPR010987">
    <property type="entry name" value="Glutathione-S-Trfase_C-like"/>
</dbReference>
<keyword evidence="4" id="KW-0413">Isomerase</keyword>
<dbReference type="PROSITE" id="PS50404">
    <property type="entry name" value="GST_NTER"/>
    <property type="match status" value="1"/>
</dbReference>
<dbReference type="InterPro" id="IPR004045">
    <property type="entry name" value="Glutathione_S-Trfase_N"/>
</dbReference>
<dbReference type="GO" id="GO:0004364">
    <property type="term" value="F:glutathione transferase activity"/>
    <property type="evidence" value="ECO:0007669"/>
    <property type="project" value="TreeGrafter"/>
</dbReference>
<accession>A0A5C6UAI0</accession>
<dbReference type="Gene3D" id="1.20.1050.10">
    <property type="match status" value="1"/>
</dbReference>
<gene>
    <name evidence="4" type="primary">maiA</name>
    <name evidence="4" type="ORF">FSZ31_06865</name>
</gene>
<dbReference type="Gene3D" id="3.40.30.10">
    <property type="entry name" value="Glutaredoxin"/>
    <property type="match status" value="1"/>
</dbReference>
<dbReference type="InterPro" id="IPR034330">
    <property type="entry name" value="GST_Zeta_C"/>
</dbReference>
<dbReference type="SUPFAM" id="SSF52833">
    <property type="entry name" value="Thioredoxin-like"/>
    <property type="match status" value="1"/>
</dbReference>
<name>A0A5C6UAI0_9SPHN</name>
<dbReference type="RefSeq" id="WP_147122651.1">
    <property type="nucleotide sequence ID" value="NZ_VOPY01000002.1"/>
</dbReference>
<dbReference type="InterPro" id="IPR005955">
    <property type="entry name" value="GST_Zeta"/>
</dbReference>
<dbReference type="PROSITE" id="PS50405">
    <property type="entry name" value="GST_CTER"/>
    <property type="match status" value="1"/>
</dbReference>
<evidence type="ECO:0000259" key="2">
    <source>
        <dbReference type="PROSITE" id="PS50404"/>
    </source>
</evidence>
<sequence>MTSPDQPEIVLHDYFRSSASYRVRIVLKLKRVAYRSVPTSLLEGENKAAAYVARNPQGFVPMLSVGDTDLTQSLAIIDWLDATYPDPPMVPSDPLARAKVLAAALVIAADIHPVDNLRVLKYLKNTLGHDQTTVDDWYRHWIIEGFDALEQLAPREGLFGGDTPNLADICLVPQMYNARRFATPLDAFPRLVRIDAALQAIDAIAAAHPDAVKPAD</sequence>
<protein>
    <submittedName>
        <fullName evidence="4">Maleylacetoacetate isomerase</fullName>
        <ecNumber evidence="4">5.2.1.2</ecNumber>
    </submittedName>
</protein>
<dbReference type="CDD" id="cd03042">
    <property type="entry name" value="GST_N_Zeta"/>
    <property type="match status" value="1"/>
</dbReference>
<evidence type="ECO:0000313" key="5">
    <source>
        <dbReference type="Proteomes" id="UP000321129"/>
    </source>
</evidence>
<dbReference type="GO" id="GO:0005737">
    <property type="term" value="C:cytoplasm"/>
    <property type="evidence" value="ECO:0007669"/>
    <property type="project" value="InterPro"/>
</dbReference>
<dbReference type="InterPro" id="IPR036249">
    <property type="entry name" value="Thioredoxin-like_sf"/>
</dbReference>
<evidence type="ECO:0000259" key="3">
    <source>
        <dbReference type="PROSITE" id="PS50405"/>
    </source>
</evidence>
<dbReference type="SUPFAM" id="SSF47616">
    <property type="entry name" value="GST C-terminal domain-like"/>
    <property type="match status" value="1"/>
</dbReference>
<dbReference type="OrthoDB" id="509852at2"/>
<dbReference type="Pfam" id="PF13417">
    <property type="entry name" value="GST_N_3"/>
    <property type="match status" value="1"/>
</dbReference>
<organism evidence="4 5">
    <name type="scientific">Flavisphingopyxis soli</name>
    <dbReference type="NCBI Taxonomy" id="2601267"/>
    <lineage>
        <taxon>Bacteria</taxon>
        <taxon>Pseudomonadati</taxon>
        <taxon>Pseudomonadota</taxon>
        <taxon>Alphaproteobacteria</taxon>
        <taxon>Sphingomonadales</taxon>
        <taxon>Sphingopyxidaceae</taxon>
        <taxon>Flavisphingopyxis</taxon>
    </lineage>
</organism>
<dbReference type="CDD" id="cd03191">
    <property type="entry name" value="GST_C_Zeta"/>
    <property type="match status" value="1"/>
</dbReference>
<dbReference type="InterPro" id="IPR040079">
    <property type="entry name" value="Glutathione_S-Trfase"/>
</dbReference>
<evidence type="ECO:0000313" key="4">
    <source>
        <dbReference type="EMBL" id="TXC68698.1"/>
    </source>
</evidence>
<dbReference type="InterPro" id="IPR036282">
    <property type="entry name" value="Glutathione-S-Trfase_C_sf"/>
</dbReference>
<reference evidence="4 5" key="1">
    <citation type="submission" date="2019-08" db="EMBL/GenBank/DDBJ databases">
        <title>Sphingorhabdus soil sp. nov., isolated from arctic soil.</title>
        <authorList>
            <person name="Liu Y."/>
        </authorList>
    </citation>
    <scope>NUCLEOTIDE SEQUENCE [LARGE SCALE GENOMIC DNA]</scope>
    <source>
        <strain evidence="4 5">D-2Q-5-6</strain>
    </source>
</reference>
<dbReference type="Proteomes" id="UP000321129">
    <property type="component" value="Unassembled WGS sequence"/>
</dbReference>
<dbReference type="PANTHER" id="PTHR42673">
    <property type="entry name" value="MALEYLACETOACETATE ISOMERASE"/>
    <property type="match status" value="1"/>
</dbReference>
<evidence type="ECO:0000256" key="1">
    <source>
        <dbReference type="ARBA" id="ARBA00010007"/>
    </source>
</evidence>
<comment type="caution">
    <text evidence="4">The sequence shown here is derived from an EMBL/GenBank/DDBJ whole genome shotgun (WGS) entry which is preliminary data.</text>
</comment>
<dbReference type="GO" id="GO:0006559">
    <property type="term" value="P:L-phenylalanine catabolic process"/>
    <property type="evidence" value="ECO:0007669"/>
    <property type="project" value="TreeGrafter"/>
</dbReference>
<keyword evidence="5" id="KW-1185">Reference proteome</keyword>
<dbReference type="PANTHER" id="PTHR42673:SF21">
    <property type="entry name" value="GLUTATHIONE S-TRANSFERASE YFCF"/>
    <property type="match status" value="1"/>
</dbReference>
<dbReference type="GO" id="GO:0006749">
    <property type="term" value="P:glutathione metabolic process"/>
    <property type="evidence" value="ECO:0007669"/>
    <property type="project" value="TreeGrafter"/>
</dbReference>
<comment type="similarity">
    <text evidence="1">Belongs to the GST superfamily. Zeta family.</text>
</comment>
<feature type="domain" description="GST C-terminal" evidence="3">
    <location>
        <begin position="93"/>
        <end position="216"/>
    </location>
</feature>
<proteinExistence type="inferred from homology"/>
<feature type="domain" description="GST N-terminal" evidence="2">
    <location>
        <begin position="7"/>
        <end position="88"/>
    </location>
</feature>